<protein>
    <recommendedName>
        <fullName evidence="1">N-acetyltransferase domain-containing protein</fullName>
    </recommendedName>
</protein>
<dbReference type="eggNOG" id="KOG3397">
    <property type="taxonomic scope" value="Eukaryota"/>
</dbReference>
<dbReference type="Pfam" id="PF00583">
    <property type="entry name" value="Acetyltransf_1"/>
    <property type="match status" value="1"/>
</dbReference>
<dbReference type="InParanoid" id="E0VYJ7"/>
<dbReference type="GO" id="GO:0005737">
    <property type="term" value="C:cytoplasm"/>
    <property type="evidence" value="ECO:0007669"/>
    <property type="project" value="TreeGrafter"/>
</dbReference>
<dbReference type="PROSITE" id="PS51186">
    <property type="entry name" value="GNAT"/>
    <property type="match status" value="1"/>
</dbReference>
<dbReference type="SUPFAM" id="SSF55729">
    <property type="entry name" value="Acyl-CoA N-acyltransferases (Nat)"/>
    <property type="match status" value="1"/>
</dbReference>
<dbReference type="CDD" id="cd04301">
    <property type="entry name" value="NAT_SF"/>
    <property type="match status" value="1"/>
</dbReference>
<dbReference type="VEuPathDB" id="VectorBase:PHUM515160"/>
<gene>
    <name evidence="3" type="primary">8233175</name>
    <name evidence="2" type="ORF">Phum_PHUM515160</name>
</gene>
<dbReference type="Proteomes" id="UP000009046">
    <property type="component" value="Unassembled WGS sequence"/>
</dbReference>
<dbReference type="EMBL" id="DS235845">
    <property type="protein sequence ID" value="EEB18453.1"/>
    <property type="molecule type" value="Genomic_DNA"/>
</dbReference>
<dbReference type="InterPro" id="IPR000182">
    <property type="entry name" value="GNAT_dom"/>
</dbReference>
<organism>
    <name type="scientific">Pediculus humanus subsp. corporis</name>
    <name type="common">Body louse</name>
    <dbReference type="NCBI Taxonomy" id="121224"/>
    <lineage>
        <taxon>Eukaryota</taxon>
        <taxon>Metazoa</taxon>
        <taxon>Ecdysozoa</taxon>
        <taxon>Arthropoda</taxon>
        <taxon>Hexapoda</taxon>
        <taxon>Insecta</taxon>
        <taxon>Pterygota</taxon>
        <taxon>Neoptera</taxon>
        <taxon>Paraneoptera</taxon>
        <taxon>Psocodea</taxon>
        <taxon>Troctomorpha</taxon>
        <taxon>Phthiraptera</taxon>
        <taxon>Anoplura</taxon>
        <taxon>Pediculidae</taxon>
        <taxon>Pediculus</taxon>
    </lineage>
</organism>
<dbReference type="STRING" id="121224.E0VYJ7"/>
<dbReference type="KEGG" id="phu:Phum_PHUM515160"/>
<dbReference type="InterPro" id="IPR016181">
    <property type="entry name" value="Acyl_CoA_acyltransferase"/>
</dbReference>
<dbReference type="OMA" id="ECCELIN"/>
<dbReference type="RefSeq" id="XP_002431191.1">
    <property type="nucleotide sequence ID" value="XM_002431146.1"/>
</dbReference>
<dbReference type="GO" id="GO:0008080">
    <property type="term" value="F:N-acetyltransferase activity"/>
    <property type="evidence" value="ECO:0007669"/>
    <property type="project" value="InterPro"/>
</dbReference>
<evidence type="ECO:0000313" key="4">
    <source>
        <dbReference type="Proteomes" id="UP000009046"/>
    </source>
</evidence>
<reference evidence="2" key="2">
    <citation type="submission" date="2007-04" db="EMBL/GenBank/DDBJ databases">
        <title>The genome of the human body louse.</title>
        <authorList>
            <consortium name="The Human Body Louse Genome Consortium"/>
            <person name="Kirkness E."/>
            <person name="Walenz B."/>
            <person name="Hass B."/>
            <person name="Bruggner R."/>
            <person name="Strausberg R."/>
        </authorList>
    </citation>
    <scope>NUCLEOTIDE SEQUENCE</scope>
    <source>
        <strain evidence="2">USDA</strain>
    </source>
</reference>
<dbReference type="EnsemblMetazoa" id="PHUM515160-RA">
    <property type="protein sequence ID" value="PHUM515160-PA"/>
    <property type="gene ID" value="PHUM515160"/>
</dbReference>
<proteinExistence type="predicted"/>
<sequence>MGDRVSGNIVKVENEIYYVDFLHNKPNLINECCELINLEWKRSFVARKRSIEGSCKNFPMSLILLTVTKNKPKVVGHCKISKLPFSKTKVFIQTVVIHPSLRGKGLGKFLMNEIEILMKLKNIEWLYLSTLGQEGFY</sequence>
<dbReference type="PANTHER" id="PTHR13538:SF4">
    <property type="entry name" value="N-ALPHA-ACETYLTRANSFERASE 80"/>
    <property type="match status" value="1"/>
</dbReference>
<feature type="domain" description="N-acetyltransferase" evidence="1">
    <location>
        <begin position="19"/>
        <end position="137"/>
    </location>
</feature>
<evidence type="ECO:0000259" key="1">
    <source>
        <dbReference type="PROSITE" id="PS51186"/>
    </source>
</evidence>
<evidence type="ECO:0000313" key="3">
    <source>
        <dbReference type="EnsemblMetazoa" id="PHUM515160-PA"/>
    </source>
</evidence>
<name>E0VYJ7_PEDHC</name>
<dbReference type="HOGENOM" id="CLU_077855_2_1_1"/>
<dbReference type="GeneID" id="8233175"/>
<reference evidence="3" key="3">
    <citation type="submission" date="2021-02" db="UniProtKB">
        <authorList>
            <consortium name="EnsemblMetazoa"/>
        </authorList>
    </citation>
    <scope>IDENTIFICATION</scope>
    <source>
        <strain evidence="3">USDA</strain>
    </source>
</reference>
<accession>E0VYJ7</accession>
<dbReference type="GO" id="GO:1905502">
    <property type="term" value="F:acetyl-CoA binding"/>
    <property type="evidence" value="ECO:0007669"/>
    <property type="project" value="TreeGrafter"/>
</dbReference>
<keyword evidence="4" id="KW-1185">Reference proteome</keyword>
<dbReference type="EMBL" id="AAZO01006267">
    <property type="status" value="NOT_ANNOTATED_CDS"/>
    <property type="molecule type" value="Genomic_DNA"/>
</dbReference>
<dbReference type="InterPro" id="IPR039840">
    <property type="entry name" value="NAA80"/>
</dbReference>
<dbReference type="AlphaFoldDB" id="E0VYJ7"/>
<dbReference type="CTD" id="8233175"/>
<reference evidence="2" key="1">
    <citation type="submission" date="2007-04" db="EMBL/GenBank/DDBJ databases">
        <title>Annotation of Pediculus humanus corporis strain USDA.</title>
        <authorList>
            <person name="Kirkness E."/>
            <person name="Hannick L."/>
            <person name="Hass B."/>
            <person name="Bruggner R."/>
            <person name="Lawson D."/>
            <person name="Bidwell S."/>
            <person name="Joardar V."/>
            <person name="Caler E."/>
            <person name="Walenz B."/>
            <person name="Inman J."/>
            <person name="Schobel S."/>
            <person name="Galinsky K."/>
            <person name="Amedeo P."/>
            <person name="Strausberg R."/>
        </authorList>
    </citation>
    <scope>NUCLEOTIDE SEQUENCE</scope>
    <source>
        <strain evidence="2">USDA</strain>
    </source>
</reference>
<dbReference type="Gene3D" id="3.40.630.30">
    <property type="match status" value="1"/>
</dbReference>
<dbReference type="PANTHER" id="PTHR13538">
    <property type="entry name" value="N-ACETYLTRANSFERASE 6"/>
    <property type="match status" value="1"/>
</dbReference>
<evidence type="ECO:0000313" key="2">
    <source>
        <dbReference type="EMBL" id="EEB18453.1"/>
    </source>
</evidence>
<dbReference type="OrthoDB" id="329272at2759"/>
<dbReference type="FunCoup" id="E0VYJ7">
    <property type="interactions" value="237"/>
</dbReference>